<accession>A0A399FVV3</accession>
<name>A0A399FVV3_UNCN2</name>
<gene>
    <name evidence="1" type="ORF">B9J77_02135</name>
</gene>
<reference evidence="1 2" key="1">
    <citation type="submission" date="2018-08" db="EMBL/GenBank/DDBJ databases">
        <title>Draft genome of candidate division NPL-UPA2 bacterium Unc8 that adapted to ultra-basic serpentinizing groundwater.</title>
        <authorList>
            <person name="Ishii S."/>
            <person name="Suzuki S."/>
            <person name="Nealson K.H."/>
        </authorList>
    </citation>
    <scope>NUCLEOTIDE SEQUENCE [LARGE SCALE GENOMIC DNA]</scope>
    <source>
        <strain evidence="1">Unc8</strain>
    </source>
</reference>
<organism evidence="1 2">
    <name type="scientific">candidate division NPL-UPA2 bacterium Unc8</name>
    <dbReference type="NCBI Taxonomy" id="1980939"/>
    <lineage>
        <taxon>Bacteria</taxon>
    </lineage>
</organism>
<comment type="caution">
    <text evidence="1">The sequence shown here is derived from an EMBL/GenBank/DDBJ whole genome shotgun (WGS) entry which is preliminary data.</text>
</comment>
<evidence type="ECO:0000313" key="2">
    <source>
        <dbReference type="Proteomes" id="UP000266287"/>
    </source>
</evidence>
<sequence>MVALFGGELGCDEWLACPVGREAGEKEADADNEILARRLQNQGKRSSDDRLFNRLFRKIRYFISYEE</sequence>
<dbReference type="Proteomes" id="UP000266287">
    <property type="component" value="Unassembled WGS sequence"/>
</dbReference>
<protein>
    <submittedName>
        <fullName evidence="1">Uncharacterized protein</fullName>
    </submittedName>
</protein>
<evidence type="ECO:0000313" key="1">
    <source>
        <dbReference type="EMBL" id="RII00548.1"/>
    </source>
</evidence>
<dbReference type="EMBL" id="NDHY01000003">
    <property type="protein sequence ID" value="RII00548.1"/>
    <property type="molecule type" value="Genomic_DNA"/>
</dbReference>
<proteinExistence type="predicted"/>
<dbReference type="AlphaFoldDB" id="A0A399FVV3"/>